<name>X0KTD1_FUSOX</name>
<protein>
    <submittedName>
        <fullName evidence="2">Uncharacterized protein</fullName>
    </submittedName>
</protein>
<reference evidence="2" key="2">
    <citation type="submission" date="2012-05" db="EMBL/GenBank/DDBJ databases">
        <title>The Genome Annotation of Fusarium oxysporum Cotton.</title>
        <authorList>
            <consortium name="The Broad Institute Genomics Platform"/>
            <person name="Ma L.-J."/>
            <person name="Corby-Kistler H."/>
            <person name="Broz K."/>
            <person name="Gale L.R."/>
            <person name="Jonkers W."/>
            <person name="O'Donnell K."/>
            <person name="Ploetz R."/>
            <person name="Steinberg C."/>
            <person name="Schwartz D.C."/>
            <person name="VanEtten H."/>
            <person name="Zhou S."/>
            <person name="Young S.K."/>
            <person name="Zeng Q."/>
            <person name="Gargeya S."/>
            <person name="Fitzgerald M."/>
            <person name="Abouelleil A."/>
            <person name="Alvarado L."/>
            <person name="Chapman S.B."/>
            <person name="Gainer-Dewar J."/>
            <person name="Goldberg J."/>
            <person name="Griggs A."/>
            <person name="Gujja S."/>
            <person name="Hansen M."/>
            <person name="Howarth C."/>
            <person name="Imamovic A."/>
            <person name="Ireland A."/>
            <person name="Larimer J."/>
            <person name="McCowan C."/>
            <person name="Murphy C."/>
            <person name="Pearson M."/>
            <person name="Poon T.W."/>
            <person name="Priest M."/>
            <person name="Roberts A."/>
            <person name="Saif S."/>
            <person name="Shea T."/>
            <person name="Sykes S."/>
            <person name="Wortman J."/>
            <person name="Nusbaum C."/>
            <person name="Birren B."/>
        </authorList>
    </citation>
    <scope>NUCLEOTIDE SEQUENCE</scope>
    <source>
        <strain evidence="2">25433</strain>
    </source>
</reference>
<dbReference type="HOGENOM" id="CLU_1835263_0_0_1"/>
<dbReference type="EMBL" id="JH657991">
    <property type="protein sequence ID" value="EXM16869.1"/>
    <property type="molecule type" value="Genomic_DNA"/>
</dbReference>
<sequence>MIFERVALYNAEQIRLTTLDEYIVACHASVFSRLSIGTDPKLASRGFITDPRNKWCPEKLRPWPDFLDQQKLTFGTLYESFSPERPAFESRNFLAGLGNRTFSTADSRREDAQMFHPDALSDVAEEAVDKATPSTPPRRT</sequence>
<proteinExistence type="predicted"/>
<feature type="region of interest" description="Disordered" evidence="1">
    <location>
        <begin position="116"/>
        <end position="140"/>
    </location>
</feature>
<gene>
    <name evidence="2" type="ORF">FOTG_14909</name>
</gene>
<accession>X0KTD1</accession>
<dbReference type="Proteomes" id="UP000030701">
    <property type="component" value="Unassembled WGS sequence"/>
</dbReference>
<reference evidence="2" key="1">
    <citation type="submission" date="2011-11" db="EMBL/GenBank/DDBJ databases">
        <title>The Genome Sequence of Fusarium oxysporum Cotton.</title>
        <authorList>
            <consortium name="The Broad Institute Genome Sequencing Platform"/>
            <person name="Ma L.-J."/>
            <person name="Gale L.R."/>
            <person name="Schwartz D.C."/>
            <person name="Zhou S."/>
            <person name="Corby-Kistler H."/>
            <person name="Young S.K."/>
            <person name="Zeng Q."/>
            <person name="Gargeya S."/>
            <person name="Fitzgerald M."/>
            <person name="Haas B."/>
            <person name="Abouelleil A."/>
            <person name="Alvarado L."/>
            <person name="Arachchi H.M."/>
            <person name="Berlin A."/>
            <person name="Brown A."/>
            <person name="Chapman S.B."/>
            <person name="Chen Z."/>
            <person name="Dunbar C."/>
            <person name="Freedman E."/>
            <person name="Gearin G."/>
            <person name="Goldberg J."/>
            <person name="Griggs A."/>
            <person name="Gujja S."/>
            <person name="Heiman D."/>
            <person name="Howarth C."/>
            <person name="Larson L."/>
            <person name="Lui A."/>
            <person name="MacDonald P.J.P."/>
            <person name="Montmayeur A."/>
            <person name="Murphy C."/>
            <person name="Neiman D."/>
            <person name="Pearson M."/>
            <person name="Priest M."/>
            <person name="Roberts A."/>
            <person name="Saif S."/>
            <person name="Shea T."/>
            <person name="Shenoy N."/>
            <person name="Sisk P."/>
            <person name="Stolte C."/>
            <person name="Sykes S."/>
            <person name="Wortman J."/>
            <person name="Nusbaum C."/>
            <person name="Birren B."/>
        </authorList>
    </citation>
    <scope>NUCLEOTIDE SEQUENCE [LARGE SCALE GENOMIC DNA]</scope>
    <source>
        <strain evidence="2">25433</strain>
    </source>
</reference>
<evidence type="ECO:0000313" key="2">
    <source>
        <dbReference type="EMBL" id="EXM16869.1"/>
    </source>
</evidence>
<dbReference type="AlphaFoldDB" id="X0KTD1"/>
<evidence type="ECO:0000256" key="1">
    <source>
        <dbReference type="SAM" id="MobiDB-lite"/>
    </source>
</evidence>
<dbReference type="OrthoDB" id="5106283at2759"/>
<organism evidence="2">
    <name type="scientific">Fusarium oxysporum f. sp. vasinfectum 25433</name>
    <dbReference type="NCBI Taxonomy" id="1089449"/>
    <lineage>
        <taxon>Eukaryota</taxon>
        <taxon>Fungi</taxon>
        <taxon>Dikarya</taxon>
        <taxon>Ascomycota</taxon>
        <taxon>Pezizomycotina</taxon>
        <taxon>Sordariomycetes</taxon>
        <taxon>Hypocreomycetidae</taxon>
        <taxon>Hypocreales</taxon>
        <taxon>Nectriaceae</taxon>
        <taxon>Fusarium</taxon>
        <taxon>Fusarium oxysporum species complex</taxon>
    </lineage>
</organism>